<dbReference type="InterPro" id="IPR020946">
    <property type="entry name" value="Flavin_mOase-like"/>
</dbReference>
<keyword evidence="2" id="KW-0274">FAD</keyword>
<dbReference type="EMBL" id="JBEWLY010000020">
    <property type="protein sequence ID" value="MET1756404.1"/>
    <property type="molecule type" value="Genomic_DNA"/>
</dbReference>
<name>A0ABV2D3F7_9SPHN</name>
<dbReference type="GO" id="GO:0016491">
    <property type="term" value="F:oxidoreductase activity"/>
    <property type="evidence" value="ECO:0007669"/>
    <property type="project" value="UniProtKB-KW"/>
</dbReference>
<sequence length="635" mass="70729">MDHAQPMVLRGLLYLLTQDPDLAGMKPGTAAKFGTGSEMADAADAAALRAKGAAFLKQYRDSGAPVVDIPSEEILHQSLMLTAGQIIPAADYEIWREETALNRWARGVEWRNGKPPESAKDFMVAVIGSGISGLNTAVQLKRAGIPFVLIEKNPEVGGSWFENRYPGARVDTSSRGYTHLFSFDYPYPYAYCPRDENLKYFKWVADTYGIRPHIAFNTEVKAMTWDDAQKLWRIDADGPLGSSRIECNAVITCVGFLSRPQLPDLEGMDTFAGTSCHTATWPDGFDVKGKRVAVVGSGASGYQTTPVIAKTAAHTYLFQRQPNWCYEDLSYLAELPKEVLWLERNFPYYANFTRFRIAALMNPDLATAAKVDPDYSDPHAVSAANKAVREMCLEFIGRKLGSRPDIMRKMTPAFPPGASRPIRIDSSDSVYDALLRDDVSLVDDKIERITPKGIVAGGVEYELDAIIYATGFKANDYLWPMEVRGRDGMRIQEMWAKDGPRAYLGAMVPNFPNLFMCYGPNSNNFGGFTVVDLLELVAQFALRCIGGLIENDRRSVEVTEEGYWQFASILDAEEKLKIYMDPRANSYYQTQGRSAVNGPIDARRMWRWLTNPAGDPPSEIDDGLRPHFGEDLIVV</sequence>
<dbReference type="PANTHER" id="PTHR42877:SF4">
    <property type="entry name" value="FAD_NAD(P)-BINDING DOMAIN-CONTAINING PROTEIN-RELATED"/>
    <property type="match status" value="1"/>
</dbReference>
<dbReference type="PANTHER" id="PTHR42877">
    <property type="entry name" value="L-ORNITHINE N(5)-MONOOXYGENASE-RELATED"/>
    <property type="match status" value="1"/>
</dbReference>
<comment type="caution">
    <text evidence="4">The sequence shown here is derived from an EMBL/GenBank/DDBJ whole genome shotgun (WGS) entry which is preliminary data.</text>
</comment>
<dbReference type="InterPro" id="IPR051209">
    <property type="entry name" value="FAD-bind_Monooxygenase_sf"/>
</dbReference>
<gene>
    <name evidence="4" type="ORF">ABVV53_13205</name>
</gene>
<reference evidence="4 5" key="1">
    <citation type="submission" date="2024-07" db="EMBL/GenBank/DDBJ databases">
        <title>Novosphingobium kalidii RD2P27.</title>
        <authorList>
            <person name="Sun J.-Q."/>
        </authorList>
    </citation>
    <scope>NUCLEOTIDE SEQUENCE [LARGE SCALE GENOMIC DNA]</scope>
    <source>
        <strain evidence="4 5">RD2P27</strain>
    </source>
</reference>
<dbReference type="PRINTS" id="PR00469">
    <property type="entry name" value="PNDRDTASEII"/>
</dbReference>
<proteinExistence type="predicted"/>
<accession>A0ABV2D3F7</accession>
<dbReference type="EC" id="1.14.13.-" evidence="4"/>
<evidence type="ECO:0000256" key="3">
    <source>
        <dbReference type="ARBA" id="ARBA00023002"/>
    </source>
</evidence>
<evidence type="ECO:0000256" key="1">
    <source>
        <dbReference type="ARBA" id="ARBA00022630"/>
    </source>
</evidence>
<evidence type="ECO:0000313" key="5">
    <source>
        <dbReference type="Proteomes" id="UP001548713"/>
    </source>
</evidence>
<dbReference type="RefSeq" id="WP_353984897.1">
    <property type="nucleotide sequence ID" value="NZ_JBEWLY010000020.1"/>
</dbReference>
<protein>
    <submittedName>
        <fullName evidence="4">NAD(P)/FAD-dependent oxidoreductase</fullName>
        <ecNumber evidence="4">1.14.13.-</ecNumber>
    </submittedName>
</protein>
<organism evidence="4 5">
    <name type="scientific">Novosphingobium kalidii</name>
    <dbReference type="NCBI Taxonomy" id="3230299"/>
    <lineage>
        <taxon>Bacteria</taxon>
        <taxon>Pseudomonadati</taxon>
        <taxon>Pseudomonadota</taxon>
        <taxon>Alphaproteobacteria</taxon>
        <taxon>Sphingomonadales</taxon>
        <taxon>Sphingomonadaceae</taxon>
        <taxon>Novosphingobium</taxon>
    </lineage>
</organism>
<dbReference type="InterPro" id="IPR036188">
    <property type="entry name" value="FAD/NAD-bd_sf"/>
</dbReference>
<evidence type="ECO:0000256" key="2">
    <source>
        <dbReference type="ARBA" id="ARBA00022827"/>
    </source>
</evidence>
<dbReference type="SUPFAM" id="SSF51905">
    <property type="entry name" value="FAD/NAD(P)-binding domain"/>
    <property type="match status" value="2"/>
</dbReference>
<keyword evidence="5" id="KW-1185">Reference proteome</keyword>
<evidence type="ECO:0000313" key="4">
    <source>
        <dbReference type="EMBL" id="MET1756404.1"/>
    </source>
</evidence>
<keyword evidence="3 4" id="KW-0560">Oxidoreductase</keyword>
<dbReference type="Pfam" id="PF00743">
    <property type="entry name" value="FMO-like"/>
    <property type="match status" value="1"/>
</dbReference>
<keyword evidence="1" id="KW-0285">Flavoprotein</keyword>
<dbReference type="Gene3D" id="3.50.50.60">
    <property type="entry name" value="FAD/NAD(P)-binding domain"/>
    <property type="match status" value="2"/>
</dbReference>
<dbReference type="Proteomes" id="UP001548713">
    <property type="component" value="Unassembled WGS sequence"/>
</dbReference>